<evidence type="ECO:0000313" key="6">
    <source>
        <dbReference type="EMBL" id="MDR7152681.1"/>
    </source>
</evidence>
<accession>A0ABU1WTQ4</accession>
<sequence length="265" mass="29294">MSVLLQISDLHFGTEQAPVMEALVALARQQRPELVVLSGDITQRARTVQFQAARAFVDRLGAPVLAIPGNHDIPLFNLWARLHHPYAQHTAAFGAELEPVHATPDLLVVGVNTTRAWRHKHGEVSRQQIDRVARLLEGASTDQLRVVVVHQPVAVTRAEDVQNLLRGHEAALRQWAAAGADMVMGGHIHLPYVMPLHDLERPVWAVQAGTAVSSRVRNGLPNSIHLLRWGAASTDGECRIEQWDYASAEQAFVQVRCTAVRPARR</sequence>
<evidence type="ECO:0000256" key="3">
    <source>
        <dbReference type="ARBA" id="ARBA00023004"/>
    </source>
</evidence>
<keyword evidence="3" id="KW-0408">Iron</keyword>
<protein>
    <submittedName>
        <fullName evidence="6">3',5'-cyclic AMP phosphodiesterase CpdA</fullName>
    </submittedName>
</protein>
<evidence type="ECO:0000259" key="5">
    <source>
        <dbReference type="Pfam" id="PF00149"/>
    </source>
</evidence>
<evidence type="ECO:0000256" key="4">
    <source>
        <dbReference type="ARBA" id="ARBA00025742"/>
    </source>
</evidence>
<evidence type="ECO:0000256" key="2">
    <source>
        <dbReference type="ARBA" id="ARBA00022801"/>
    </source>
</evidence>
<reference evidence="6 7" key="1">
    <citation type="submission" date="2023-07" db="EMBL/GenBank/DDBJ databases">
        <title>Sorghum-associated microbial communities from plants grown in Nebraska, USA.</title>
        <authorList>
            <person name="Schachtman D."/>
        </authorList>
    </citation>
    <scope>NUCLEOTIDE SEQUENCE [LARGE SCALE GENOMIC DNA]</scope>
    <source>
        <strain evidence="6 7">4249</strain>
    </source>
</reference>
<dbReference type="SUPFAM" id="SSF56300">
    <property type="entry name" value="Metallo-dependent phosphatases"/>
    <property type="match status" value="1"/>
</dbReference>
<comment type="caution">
    <text evidence="6">The sequence shown here is derived from an EMBL/GenBank/DDBJ whole genome shotgun (WGS) entry which is preliminary data.</text>
</comment>
<comment type="similarity">
    <text evidence="4">Belongs to the cyclic nucleotide phosphodiesterase class-III family.</text>
</comment>
<name>A0ABU1WTQ4_9BURK</name>
<gene>
    <name evidence="6" type="ORF">J2W49_004659</name>
</gene>
<feature type="domain" description="Calcineurin-like phosphoesterase" evidence="5">
    <location>
        <begin position="4"/>
        <end position="190"/>
    </location>
</feature>
<evidence type="ECO:0000313" key="7">
    <source>
        <dbReference type="Proteomes" id="UP001265700"/>
    </source>
</evidence>
<dbReference type="PANTHER" id="PTHR42988:SF2">
    <property type="entry name" value="CYCLIC NUCLEOTIDE PHOSPHODIESTERASE CBUA0032-RELATED"/>
    <property type="match status" value="1"/>
</dbReference>
<dbReference type="PANTHER" id="PTHR42988">
    <property type="entry name" value="PHOSPHOHYDROLASE"/>
    <property type="match status" value="1"/>
</dbReference>
<keyword evidence="2" id="KW-0378">Hydrolase</keyword>
<dbReference type="Proteomes" id="UP001265700">
    <property type="component" value="Unassembled WGS sequence"/>
</dbReference>
<organism evidence="6 7">
    <name type="scientific">Hydrogenophaga palleronii</name>
    <dbReference type="NCBI Taxonomy" id="65655"/>
    <lineage>
        <taxon>Bacteria</taxon>
        <taxon>Pseudomonadati</taxon>
        <taxon>Pseudomonadota</taxon>
        <taxon>Betaproteobacteria</taxon>
        <taxon>Burkholderiales</taxon>
        <taxon>Comamonadaceae</taxon>
        <taxon>Hydrogenophaga</taxon>
    </lineage>
</organism>
<keyword evidence="1" id="KW-0479">Metal-binding</keyword>
<evidence type="ECO:0000256" key="1">
    <source>
        <dbReference type="ARBA" id="ARBA00022723"/>
    </source>
</evidence>
<dbReference type="RefSeq" id="WP_310321670.1">
    <property type="nucleotide sequence ID" value="NZ_JAVDWU010000013.1"/>
</dbReference>
<dbReference type="InterPro" id="IPR050884">
    <property type="entry name" value="CNP_phosphodiesterase-III"/>
</dbReference>
<dbReference type="Gene3D" id="3.60.21.10">
    <property type="match status" value="1"/>
</dbReference>
<dbReference type="Pfam" id="PF00149">
    <property type="entry name" value="Metallophos"/>
    <property type="match status" value="1"/>
</dbReference>
<dbReference type="InterPro" id="IPR029052">
    <property type="entry name" value="Metallo-depent_PP-like"/>
</dbReference>
<keyword evidence="7" id="KW-1185">Reference proteome</keyword>
<dbReference type="InterPro" id="IPR004843">
    <property type="entry name" value="Calcineurin-like_PHP"/>
</dbReference>
<dbReference type="EMBL" id="JAVDWU010000013">
    <property type="protein sequence ID" value="MDR7152681.1"/>
    <property type="molecule type" value="Genomic_DNA"/>
</dbReference>
<proteinExistence type="inferred from homology"/>